<organism evidence="5 6">
    <name type="scientific">Desulfobacter postgatei</name>
    <dbReference type="NCBI Taxonomy" id="2293"/>
    <lineage>
        <taxon>Bacteria</taxon>
        <taxon>Pseudomonadati</taxon>
        <taxon>Thermodesulfobacteriota</taxon>
        <taxon>Desulfobacteria</taxon>
        <taxon>Desulfobacterales</taxon>
        <taxon>Desulfobacteraceae</taxon>
        <taxon>Desulfobacter</taxon>
    </lineage>
</organism>
<dbReference type="InterPro" id="IPR004525">
    <property type="entry name" value="EpmA"/>
</dbReference>
<keyword evidence="2" id="KW-0547">Nucleotide-binding</keyword>
<sequence length="303" mass="34380">MTRFQLLENLKKRSLVMELTRDFFRSMDFIEVETPLRCPSIIPEAHIDPVTSQGAYLQASPELCMKRLLAKGADKIFQICKCFRQGERGQRHLPEFTILEWYAADQTYEDLMAQCQGLLRYIAQGVGTPGRLVYQGTCLDLASPFERLTVAGAFERFSDLSLNQTLETGRFDEMISFDIEPHLGRSRPCFLYDYPISMASLSAAHPEKPDIAQRFEMYAAGMELANGFTELTDHELQRKRFQTENELRSRQGKAKLPLPEKFLTDLALMPPAAGIALGLDRLVMLFCDAPDIGQVVVFPPELL</sequence>
<evidence type="ECO:0000313" key="5">
    <source>
        <dbReference type="EMBL" id="PIE63057.1"/>
    </source>
</evidence>
<keyword evidence="1" id="KW-0436">Ligase</keyword>
<dbReference type="GO" id="GO:0005829">
    <property type="term" value="C:cytosol"/>
    <property type="evidence" value="ECO:0007669"/>
    <property type="project" value="TreeGrafter"/>
</dbReference>
<dbReference type="GO" id="GO:0006430">
    <property type="term" value="P:lysyl-tRNA aminoacylation"/>
    <property type="evidence" value="ECO:0007669"/>
    <property type="project" value="InterPro"/>
</dbReference>
<dbReference type="GO" id="GO:0000049">
    <property type="term" value="F:tRNA binding"/>
    <property type="evidence" value="ECO:0007669"/>
    <property type="project" value="TreeGrafter"/>
</dbReference>
<dbReference type="GO" id="GO:0005524">
    <property type="term" value="F:ATP binding"/>
    <property type="evidence" value="ECO:0007669"/>
    <property type="project" value="UniProtKB-KW"/>
</dbReference>
<accession>A0A2G6MSI4</accession>
<feature type="domain" description="Aminoacyl-transfer RNA synthetases class-II family profile" evidence="4">
    <location>
        <begin position="13"/>
        <end position="299"/>
    </location>
</feature>
<dbReference type="GO" id="GO:0004824">
    <property type="term" value="F:lysine-tRNA ligase activity"/>
    <property type="evidence" value="ECO:0007669"/>
    <property type="project" value="InterPro"/>
</dbReference>
<dbReference type="Pfam" id="PF00152">
    <property type="entry name" value="tRNA-synt_2"/>
    <property type="match status" value="1"/>
</dbReference>
<dbReference type="InterPro" id="IPR004364">
    <property type="entry name" value="Aa-tRNA-synt_II"/>
</dbReference>
<evidence type="ECO:0000259" key="4">
    <source>
        <dbReference type="PROSITE" id="PS50862"/>
    </source>
</evidence>
<dbReference type="PANTHER" id="PTHR42918:SF6">
    <property type="entry name" value="ELONGATION FACTOR P--(R)-BETA-LYSINE LIGASE"/>
    <property type="match status" value="1"/>
</dbReference>
<dbReference type="PROSITE" id="PS50862">
    <property type="entry name" value="AA_TRNA_LIGASE_II"/>
    <property type="match status" value="1"/>
</dbReference>
<evidence type="ECO:0000313" key="6">
    <source>
        <dbReference type="Proteomes" id="UP000231203"/>
    </source>
</evidence>
<reference evidence="5 6" key="1">
    <citation type="submission" date="2017-10" db="EMBL/GenBank/DDBJ databases">
        <title>Novel microbial diversity and functional potential in the marine mammal oral microbiome.</title>
        <authorList>
            <person name="Dudek N.K."/>
            <person name="Sun C.L."/>
            <person name="Burstein D."/>
            <person name="Kantor R.S."/>
            <person name="Aliaga Goltsman D.S."/>
            <person name="Bik E.M."/>
            <person name="Thomas B.C."/>
            <person name="Banfield J.F."/>
            <person name="Relman D.A."/>
        </authorList>
    </citation>
    <scope>NUCLEOTIDE SEQUENCE [LARGE SCALE GENOMIC DNA]</scope>
    <source>
        <strain evidence="5">DOLJORAL78_47_202</strain>
    </source>
</reference>
<evidence type="ECO:0000256" key="1">
    <source>
        <dbReference type="ARBA" id="ARBA00022598"/>
    </source>
</evidence>
<keyword evidence="3" id="KW-0067">ATP-binding</keyword>
<gene>
    <name evidence="5" type="ORF">CSA25_02200</name>
</gene>
<name>A0A2G6MSI4_9BACT</name>
<dbReference type="Proteomes" id="UP000231203">
    <property type="component" value="Unassembled WGS sequence"/>
</dbReference>
<evidence type="ECO:0000256" key="2">
    <source>
        <dbReference type="ARBA" id="ARBA00022741"/>
    </source>
</evidence>
<evidence type="ECO:0000256" key="3">
    <source>
        <dbReference type="ARBA" id="ARBA00022840"/>
    </source>
</evidence>
<dbReference type="AlphaFoldDB" id="A0A2G6MSI4"/>
<comment type="caution">
    <text evidence="5">The sequence shown here is derived from an EMBL/GenBank/DDBJ whole genome shotgun (WGS) entry which is preliminary data.</text>
</comment>
<protein>
    <submittedName>
        <fullName evidence="5">EF-P lysine aminoacylase GenX</fullName>
    </submittedName>
</protein>
<dbReference type="InterPro" id="IPR006195">
    <property type="entry name" value="aa-tRNA-synth_II"/>
</dbReference>
<dbReference type="InterPro" id="IPR045864">
    <property type="entry name" value="aa-tRNA-synth_II/BPL/LPL"/>
</dbReference>
<dbReference type="NCBIfam" id="TIGR00462">
    <property type="entry name" value="genX"/>
    <property type="match status" value="1"/>
</dbReference>
<proteinExistence type="predicted"/>
<dbReference type="Gene3D" id="3.30.930.10">
    <property type="entry name" value="Bira Bifunctional Protein, Domain 2"/>
    <property type="match status" value="1"/>
</dbReference>
<dbReference type="SUPFAM" id="SSF55681">
    <property type="entry name" value="Class II aaRS and biotin synthetases"/>
    <property type="match status" value="1"/>
</dbReference>
<dbReference type="EMBL" id="PDTI01000019">
    <property type="protein sequence ID" value="PIE63057.1"/>
    <property type="molecule type" value="Genomic_DNA"/>
</dbReference>
<dbReference type="PANTHER" id="PTHR42918">
    <property type="entry name" value="LYSYL-TRNA SYNTHETASE"/>
    <property type="match status" value="1"/>
</dbReference>